<organism evidence="3 4">
    <name type="scientific">Methylococcus capsulatus</name>
    <dbReference type="NCBI Taxonomy" id="414"/>
    <lineage>
        <taxon>Bacteria</taxon>
        <taxon>Pseudomonadati</taxon>
        <taxon>Pseudomonadota</taxon>
        <taxon>Gammaproteobacteria</taxon>
        <taxon>Methylococcales</taxon>
        <taxon>Methylococcaceae</taxon>
        <taxon>Methylococcus</taxon>
    </lineage>
</organism>
<dbReference type="AlphaFoldDB" id="A0AA35V6Q8"/>
<keyword evidence="2" id="KW-0812">Transmembrane</keyword>
<name>A0AA35V6Q8_METCP</name>
<dbReference type="EMBL" id="OX458332">
    <property type="protein sequence ID" value="CAI8837777.1"/>
    <property type="molecule type" value="Genomic_DNA"/>
</dbReference>
<feature type="transmembrane region" description="Helical" evidence="2">
    <location>
        <begin position="20"/>
        <end position="37"/>
    </location>
</feature>
<keyword evidence="2" id="KW-1133">Transmembrane helix</keyword>
<evidence type="ECO:0000313" key="3">
    <source>
        <dbReference type="EMBL" id="CAI8837777.1"/>
    </source>
</evidence>
<feature type="compositionally biased region" description="Polar residues" evidence="1">
    <location>
        <begin position="137"/>
        <end position="148"/>
    </location>
</feature>
<evidence type="ECO:0000313" key="4">
    <source>
        <dbReference type="Proteomes" id="UP001158598"/>
    </source>
</evidence>
<sequence length="164" mass="17997">MSQSLEQKDSGLSSKAMRVLAVVMAVLAVIYFLPAFMSRTTEINGVSKAAAYKSAMKVKRYLSTNDRVIFDTAFGLLDKIKSHEGPDAFAKAVDGMTPEEVIELARTEINARIAMGDPEFRQYASWDDMIAKLVDTSLGSPRSRQGAGQQPAPLRQSERPGRPQ</sequence>
<protein>
    <submittedName>
        <fullName evidence="3">Uncharacterized protein</fullName>
    </submittedName>
</protein>
<feature type="region of interest" description="Disordered" evidence="1">
    <location>
        <begin position="137"/>
        <end position="164"/>
    </location>
</feature>
<gene>
    <name evidence="3" type="ORF">MCNOR_2258</name>
</gene>
<evidence type="ECO:0000256" key="1">
    <source>
        <dbReference type="SAM" id="MobiDB-lite"/>
    </source>
</evidence>
<reference evidence="3" key="1">
    <citation type="submission" date="2023-03" db="EMBL/GenBank/DDBJ databases">
        <authorList>
            <person name="Pearce D."/>
        </authorList>
    </citation>
    <scope>NUCLEOTIDE SEQUENCE</scope>
    <source>
        <strain evidence="3">Mc</strain>
    </source>
</reference>
<proteinExistence type="predicted"/>
<accession>A0AA35V6Q8</accession>
<dbReference type="Proteomes" id="UP001158598">
    <property type="component" value="Chromosome"/>
</dbReference>
<evidence type="ECO:0000256" key="2">
    <source>
        <dbReference type="SAM" id="Phobius"/>
    </source>
</evidence>
<dbReference type="RefSeq" id="WP_282213221.1">
    <property type="nucleotide sequence ID" value="NZ_OX458332.1"/>
</dbReference>
<keyword evidence="2" id="KW-0472">Membrane</keyword>